<dbReference type="Proteomes" id="UP000076404">
    <property type="component" value="Chromosome"/>
</dbReference>
<organism evidence="2 3">
    <name type="scientific">Gemmatimonas phototrophica</name>
    <dbReference type="NCBI Taxonomy" id="1379270"/>
    <lineage>
        <taxon>Bacteria</taxon>
        <taxon>Pseudomonadati</taxon>
        <taxon>Gemmatimonadota</taxon>
        <taxon>Gemmatimonadia</taxon>
        <taxon>Gemmatimonadales</taxon>
        <taxon>Gemmatimonadaceae</taxon>
        <taxon>Gemmatimonas</taxon>
    </lineage>
</organism>
<dbReference type="PANTHER" id="PTHR36842">
    <property type="entry name" value="PROTEIN TOLB HOMOLOG"/>
    <property type="match status" value="1"/>
</dbReference>
<dbReference type="SUPFAM" id="SSF82171">
    <property type="entry name" value="DPP6 N-terminal domain-like"/>
    <property type="match status" value="1"/>
</dbReference>
<dbReference type="KEGG" id="gph:GEMMAAP_18830"/>
<name>A0A143BME9_9BACT</name>
<gene>
    <name evidence="2" type="ORF">GEMMAAP_18830</name>
</gene>
<evidence type="ECO:0000256" key="1">
    <source>
        <dbReference type="ARBA" id="ARBA00009820"/>
    </source>
</evidence>
<proteinExistence type="inferred from homology"/>
<evidence type="ECO:0000313" key="3">
    <source>
        <dbReference type="Proteomes" id="UP000076404"/>
    </source>
</evidence>
<dbReference type="eggNOG" id="COG0515">
    <property type="taxonomic scope" value="Bacteria"/>
</dbReference>
<accession>A0A143BME9</accession>
<sequence>MEGARDIDFSPDGASLYFSSRGKFLRVPVAGGPPTVVSDTASPLGFTILPDGSAIVVRNRVGLQLIDAAGRSVRRLTTLDTARGEFGHWYPQALPGGRAVLFNSYATPLARSRIEVVDLESGKRTVLVEGAIFPRYADSGHLLYARDNTVFAVPFDVSSQRVTGAEVVVLEDVAMNVTNGTAGYAVSRTGTLAYVRASEWRAESRVVWADRAGRIEPAIAEVGGWAEPRLSPDGRWLAVTRLDPQRQVWLHDNARRVLSQLTRAEGVSFSPVWMADSRSLLLAREVPQYDLYRQPIDGTAASVALTSPNDKVPLAVSPDGRTVAYAQIGMNSQLLLGDLMRGTERPVETGAVEQRTADISPNGRWLAWGEMNPTGTFDVFVRALDGSGGRRQVSANGGDQPRFTKGGRELVYRKGSAVYAVPFEPASGEAGAPVLLFRLADAGRTSQGRTVGYDVAPDGSRFLLVTPIERLEATPNVVVLNWFDELRRRAPK</sequence>
<reference evidence="2 3" key="2">
    <citation type="journal article" date="2016" name="Environ. Microbiol. Rep.">
        <title>Metagenomic evidence for the presence of phototrophic Gemmatimonadetes bacteria in diverse environments.</title>
        <authorList>
            <person name="Zeng Y."/>
            <person name="Baumbach J."/>
            <person name="Barbosa E.G."/>
            <person name="Azevedo V."/>
            <person name="Zhang C."/>
            <person name="Koblizek M."/>
        </authorList>
    </citation>
    <scope>NUCLEOTIDE SEQUENCE [LARGE SCALE GENOMIC DNA]</scope>
    <source>
        <strain evidence="2 3">AP64</strain>
    </source>
</reference>
<dbReference type="Gene3D" id="2.120.10.30">
    <property type="entry name" value="TolB, C-terminal domain"/>
    <property type="match status" value="2"/>
</dbReference>
<keyword evidence="3" id="KW-1185">Reference proteome</keyword>
<dbReference type="PANTHER" id="PTHR36842:SF1">
    <property type="entry name" value="PROTEIN TOLB"/>
    <property type="match status" value="1"/>
</dbReference>
<dbReference type="AlphaFoldDB" id="A0A143BME9"/>
<dbReference type="InterPro" id="IPR011042">
    <property type="entry name" value="6-blade_b-propeller_TolB-like"/>
</dbReference>
<evidence type="ECO:0000313" key="2">
    <source>
        <dbReference type="EMBL" id="AMW06279.1"/>
    </source>
</evidence>
<dbReference type="EMBL" id="CP011454">
    <property type="protein sequence ID" value="AMW06279.1"/>
    <property type="molecule type" value="Genomic_DNA"/>
</dbReference>
<comment type="similarity">
    <text evidence="1">Belongs to the TolB family.</text>
</comment>
<dbReference type="InterPro" id="IPR011659">
    <property type="entry name" value="WD40"/>
</dbReference>
<protein>
    <recommendedName>
        <fullName evidence="4">Lipoprotein LpqB beta-propeller domain-containing protein</fullName>
    </recommendedName>
</protein>
<dbReference type="STRING" id="1379270.GEMMAAP_18830"/>
<dbReference type="Pfam" id="PF07676">
    <property type="entry name" value="PD40"/>
    <property type="match status" value="2"/>
</dbReference>
<dbReference type="SUPFAM" id="SSF75011">
    <property type="entry name" value="3-carboxy-cis,cis-mucoante lactonizing enzyme"/>
    <property type="match status" value="1"/>
</dbReference>
<evidence type="ECO:0008006" key="4">
    <source>
        <dbReference type="Google" id="ProtNLM"/>
    </source>
</evidence>
<reference evidence="2 3" key="1">
    <citation type="journal article" date="2014" name="Proc. Natl. Acad. Sci. U.S.A.">
        <title>Functional type 2 photosynthetic reaction centers found in the rare bacterial phylum Gemmatimonadetes.</title>
        <authorList>
            <person name="Zeng Y."/>
            <person name="Feng F."/>
            <person name="Medova H."/>
            <person name="Dean J."/>
            <person name="Koblizek M."/>
        </authorList>
    </citation>
    <scope>NUCLEOTIDE SEQUENCE [LARGE SCALE GENOMIC DNA]</scope>
    <source>
        <strain evidence="2 3">AP64</strain>
    </source>
</reference>